<proteinExistence type="inferred from homology"/>
<keyword evidence="5" id="KW-0560">Oxidoreductase</keyword>
<dbReference type="STRING" id="1435349.PW52_00065"/>
<dbReference type="InterPro" id="IPR011051">
    <property type="entry name" value="RmlC_Cupin_sf"/>
</dbReference>
<accession>A0A0D7WCK0</accession>
<dbReference type="InterPro" id="IPR014710">
    <property type="entry name" value="RmlC-like_jellyroll"/>
</dbReference>
<keyword evidence="3 8" id="KW-0479">Metal-binding</keyword>
<dbReference type="InterPro" id="IPR046451">
    <property type="entry name" value="HgmA_C"/>
</dbReference>
<evidence type="ECO:0000256" key="3">
    <source>
        <dbReference type="ARBA" id="ARBA00022723"/>
    </source>
</evidence>
<dbReference type="Pfam" id="PF20510">
    <property type="entry name" value="HgmA_N"/>
    <property type="match status" value="1"/>
</dbReference>
<feature type="domain" description="Homogentisate 1,2-dioxygenase C-terminal" evidence="9">
    <location>
        <begin position="278"/>
        <end position="383"/>
    </location>
</feature>
<dbReference type="GO" id="GO:0046872">
    <property type="term" value="F:metal ion binding"/>
    <property type="evidence" value="ECO:0007669"/>
    <property type="project" value="UniProtKB-KW"/>
</dbReference>
<feature type="binding site" evidence="8">
    <location>
        <position position="306"/>
    </location>
    <ligand>
        <name>Fe cation</name>
        <dbReference type="ChEBI" id="CHEBI:24875"/>
    </ligand>
</feature>
<feature type="domain" description="Homogentisate 1,2-dioxygenase N-terminal" evidence="10">
    <location>
        <begin position="58"/>
        <end position="249"/>
    </location>
</feature>
<evidence type="ECO:0000256" key="7">
    <source>
        <dbReference type="PIRSR" id="PIRSR605708-1"/>
    </source>
</evidence>
<dbReference type="PATRIC" id="fig|1435349.4.peg.14"/>
<keyword evidence="12" id="KW-1185">Reference proteome</keyword>
<evidence type="ECO:0000313" key="12">
    <source>
        <dbReference type="Proteomes" id="UP000032578"/>
    </source>
</evidence>
<evidence type="ECO:0000256" key="2">
    <source>
        <dbReference type="ARBA" id="ARBA00007757"/>
    </source>
</evidence>
<dbReference type="Pfam" id="PF04209">
    <property type="entry name" value="HgmA_C"/>
    <property type="match status" value="1"/>
</dbReference>
<gene>
    <name evidence="11" type="ORF">PW52_00065</name>
</gene>
<feature type="binding site" evidence="8">
    <location>
        <position position="336"/>
    </location>
    <ligand>
        <name>Fe cation</name>
        <dbReference type="ChEBI" id="CHEBI:24875"/>
    </ligand>
</feature>
<feature type="active site" description="Proton acceptor" evidence="7">
    <location>
        <position position="263"/>
    </location>
</feature>
<dbReference type="SUPFAM" id="SSF51182">
    <property type="entry name" value="RmlC-like cupins"/>
    <property type="match status" value="1"/>
</dbReference>
<dbReference type="Proteomes" id="UP000032578">
    <property type="component" value="Unassembled WGS sequence"/>
</dbReference>
<comment type="similarity">
    <text evidence="2">Belongs to the homogentisate dioxygenase family.</text>
</comment>
<dbReference type="PANTHER" id="PTHR11056:SF0">
    <property type="entry name" value="HOMOGENTISATE 1,2-DIOXYGENASE"/>
    <property type="match status" value="1"/>
</dbReference>
<comment type="caution">
    <text evidence="11">The sequence shown here is derived from an EMBL/GenBank/DDBJ whole genome shotgun (WGS) entry which is preliminary data.</text>
</comment>
<organism evidence="11 12">
    <name type="scientific">Neotamlana sedimentorum</name>
    <dbReference type="NCBI Taxonomy" id="1435349"/>
    <lineage>
        <taxon>Bacteria</taxon>
        <taxon>Pseudomonadati</taxon>
        <taxon>Bacteroidota</taxon>
        <taxon>Flavobacteriia</taxon>
        <taxon>Flavobacteriales</taxon>
        <taxon>Flavobacteriaceae</taxon>
        <taxon>Neotamlana</taxon>
    </lineage>
</organism>
<sequence>MPFYHKLGSIPAKRHTQFRKPDGSLYYEQLFGAIGFDGMSTNSYHEQRPTMVKNIVKQYSVAPKIAKSNNIQSYRFHGFKVAPENDYLDSRKTILVNSDCAIILAAPKQLTQNYFYKNTDADELIFIHKGSGKLRTHLGNLDFKFGDYLLVPRGVIYKIDFNTSENRLFIVESRHPIYTPKRYRNWFGQMLEHAPFCERDMRRPQELETHNEIGDFLIKVKKQDDIIEMVYASHLFDVVGYDGYNYPYALSIHDFEPITGRIHQPPPVHQTFETNAFVVCSFVPRLYDYHPQSIPAPYNHSNIDSDEVLYYVAGDFMSRNNVEAGHISLHPAGIPHGPHPGATERSIGKTKTEELAVMVDTFKPLKVTEEAIKIADDTYYQSWL</sequence>
<evidence type="ECO:0000256" key="6">
    <source>
        <dbReference type="ARBA" id="ARBA00023004"/>
    </source>
</evidence>
<reference evidence="11 12" key="1">
    <citation type="submission" date="2014-11" db="EMBL/GenBank/DDBJ databases">
        <title>Tamlana sedimentorum sp. nov., isolated from shallow sand sediments of the Sea of Japan.</title>
        <authorList>
            <person name="Romanenko L.A."/>
        </authorList>
    </citation>
    <scope>NUCLEOTIDE SEQUENCE [LARGE SCALE GENOMIC DNA]</scope>
    <source>
        <strain evidence="11 12">JCM 19808</strain>
    </source>
</reference>
<evidence type="ECO:0000259" key="10">
    <source>
        <dbReference type="Pfam" id="PF20510"/>
    </source>
</evidence>
<evidence type="ECO:0000256" key="8">
    <source>
        <dbReference type="PIRSR" id="PIRSR605708-2"/>
    </source>
</evidence>
<name>A0A0D7WCK0_9FLAO</name>
<dbReference type="EMBL" id="JTDW01000001">
    <property type="protein sequence ID" value="KJD36895.1"/>
    <property type="molecule type" value="Genomic_DNA"/>
</dbReference>
<keyword evidence="4 11" id="KW-0223">Dioxygenase</keyword>
<dbReference type="RefSeq" id="WP_044630891.1">
    <property type="nucleotide sequence ID" value="NZ_JTDW01000001.1"/>
</dbReference>
<dbReference type="Gene3D" id="2.60.120.10">
    <property type="entry name" value="Jelly Rolls"/>
    <property type="match status" value="1"/>
</dbReference>
<dbReference type="InterPro" id="IPR005708">
    <property type="entry name" value="Homogentis_dOase"/>
</dbReference>
<evidence type="ECO:0000313" key="11">
    <source>
        <dbReference type="EMBL" id="KJD36895.1"/>
    </source>
</evidence>
<keyword evidence="6 8" id="KW-0408">Iron</keyword>
<dbReference type="InterPro" id="IPR046452">
    <property type="entry name" value="HgmA_N"/>
</dbReference>
<dbReference type="OrthoDB" id="9768662at2"/>
<dbReference type="GO" id="GO:0005737">
    <property type="term" value="C:cytoplasm"/>
    <property type="evidence" value="ECO:0007669"/>
    <property type="project" value="TreeGrafter"/>
</dbReference>
<dbReference type="AlphaFoldDB" id="A0A0D7WCK0"/>
<evidence type="ECO:0000256" key="5">
    <source>
        <dbReference type="ARBA" id="ARBA00023002"/>
    </source>
</evidence>
<comment type="cofactor">
    <cofactor evidence="1 8">
        <name>Fe cation</name>
        <dbReference type="ChEBI" id="CHEBI:24875"/>
    </cofactor>
</comment>
<evidence type="ECO:0000256" key="1">
    <source>
        <dbReference type="ARBA" id="ARBA00001962"/>
    </source>
</evidence>
<dbReference type="GO" id="GO:0006570">
    <property type="term" value="P:tyrosine metabolic process"/>
    <property type="evidence" value="ECO:0007669"/>
    <property type="project" value="InterPro"/>
</dbReference>
<dbReference type="GO" id="GO:0004411">
    <property type="term" value="F:homogentisate 1,2-dioxygenase activity"/>
    <property type="evidence" value="ECO:0007669"/>
    <property type="project" value="InterPro"/>
</dbReference>
<dbReference type="PANTHER" id="PTHR11056">
    <property type="entry name" value="HOMOGENTISATE 1,2-DIOXYGENASE"/>
    <property type="match status" value="1"/>
</dbReference>
<evidence type="ECO:0000259" key="9">
    <source>
        <dbReference type="Pfam" id="PF04209"/>
    </source>
</evidence>
<feature type="binding site" evidence="8">
    <location>
        <position position="300"/>
    </location>
    <ligand>
        <name>Fe cation</name>
        <dbReference type="ChEBI" id="CHEBI:24875"/>
    </ligand>
</feature>
<dbReference type="GO" id="GO:0006559">
    <property type="term" value="P:L-phenylalanine catabolic process"/>
    <property type="evidence" value="ECO:0007669"/>
    <property type="project" value="InterPro"/>
</dbReference>
<protein>
    <submittedName>
        <fullName evidence="11">Homogentisate 1,2-dioxygenase</fullName>
    </submittedName>
</protein>
<evidence type="ECO:0000256" key="4">
    <source>
        <dbReference type="ARBA" id="ARBA00022964"/>
    </source>
</evidence>
<feature type="binding site" evidence="8">
    <location>
        <position position="336"/>
    </location>
    <ligand>
        <name>homogentisate</name>
        <dbReference type="ChEBI" id="CHEBI:16169"/>
    </ligand>
</feature>